<dbReference type="Proteomes" id="UP001234202">
    <property type="component" value="Unassembled WGS sequence"/>
</dbReference>
<accession>A0ACC2WY97</accession>
<organism evidence="1 2">
    <name type="scientific">Naganishia onofrii</name>
    <dbReference type="NCBI Taxonomy" id="1851511"/>
    <lineage>
        <taxon>Eukaryota</taxon>
        <taxon>Fungi</taxon>
        <taxon>Dikarya</taxon>
        <taxon>Basidiomycota</taxon>
        <taxon>Agaricomycotina</taxon>
        <taxon>Tremellomycetes</taxon>
        <taxon>Filobasidiales</taxon>
        <taxon>Filobasidiaceae</taxon>
        <taxon>Naganishia</taxon>
    </lineage>
</organism>
<evidence type="ECO:0000313" key="2">
    <source>
        <dbReference type="Proteomes" id="UP001234202"/>
    </source>
</evidence>
<proteinExistence type="predicted"/>
<protein>
    <submittedName>
        <fullName evidence="1">Uncharacterized protein</fullName>
    </submittedName>
</protein>
<dbReference type="EMBL" id="JASBWV010000040">
    <property type="protein sequence ID" value="KAJ9116022.1"/>
    <property type="molecule type" value="Genomic_DNA"/>
</dbReference>
<keyword evidence="2" id="KW-1185">Reference proteome</keyword>
<sequence length="1155" mass="126760">MSPPTVGGGATEANLPDSQQPLSDFSFTSDANHAGESVSTENEIAPEIGSLPPMRTLNAQDEQSPSPPISTSYGPLEPAFEPAQVAGTIVRCRMAKVKAIKNTKKGLLCLSSQSKVSPHTLQQMLALLSPGTHLPNTARDSSYSNGSNSPSPSIRSFNANPSTLTIGGPIVYQEGGRNNDAIPSFPSEATLSMPQSTTHPTQSAVQQGLAIPPATASSSKSNTDEHDIEELADDAESHANHSPVTIDFTKAGRPSVTQDIVIPARLMSVASWNTRRSADSTPRLRRSTVLSKTSREDFDIQRIAREQSYIAQQALNRSIDDINPPTPLQEAHLRGGSRTISFALPPPPSQRFGGSATSDLARSSFKRKSTTAGHEQADSRPFPIAPRPFWTSDGTGNNASTEKIQHLSPGSPTTPLPARRPTRIAWANANPFAATTTDAQEGEAVDVTPSGHILARNSQAGVKEHANNFRMSEVRKRSTLRTSTAPPRPSNADSMFAIARRGTVARVGSVFQSAAQGVTDVARRMSLFNLYEKAKVRGVELQRSRRFQLFFEYSIYLLLVAFVYLVLVGMPIWKGAVYWLYILIKFKFVVEGTWSVTIGIAFFYAFAPLCILFEKDPPMPETQGPIDLEAAKANGTHDTALLIPCYKSENIIGPTLDAALKIFPAKQIFVISNGNSPTPLDNTEEVCIKYGVNFIWSPVGSKIVAQFVGCFAAKQYKNVLLIDDDCALPPNFPIVSDRMKGKIKCIGYTIKSVGPESSKGTYCQQAQDLEYKLSGLQRGFAGMIGSATFPHGAISIWNTEFLISTFYQHPGYSVSEDWFFGHAARQLGCRITMCTSVFVETETPSAIFFSSGGSRGGFGEMTVFKQRFMRWNFFFVTGIAYNMDYILRSWKLGWWEIGAKLFVFQEVYETLLYLLAPFIMPISLIIRPAFTAYLFAGVFGLYLVNTIIFNEVHLRLKNERIGWKAAYPYYTSYKMILLAVNIASCYWAIWKYATYFAKRHPMIIEDEKAIDVVLRLEEQQPEPPQTGTQGRRMTVAAIGSQLRDYSMTGGQDGHTPARKMTLMTFGPRLSHAVISGNKERRGTTAVLVEEPSTYDPLEPIKWEDPFALAQKSETTTTFDSSDNDGFTEAGLNSPVSGFAPISLGLEAGPGDDRPR</sequence>
<gene>
    <name evidence="1" type="ORF">QFC24_006863</name>
</gene>
<reference evidence="1" key="1">
    <citation type="submission" date="2023-04" db="EMBL/GenBank/DDBJ databases">
        <title>Draft Genome sequencing of Naganishia species isolated from polar environments using Oxford Nanopore Technology.</title>
        <authorList>
            <person name="Leo P."/>
            <person name="Venkateswaran K."/>
        </authorList>
    </citation>
    <scope>NUCLEOTIDE SEQUENCE</scope>
    <source>
        <strain evidence="1">DBVPG 5303</strain>
    </source>
</reference>
<comment type="caution">
    <text evidence="1">The sequence shown here is derived from an EMBL/GenBank/DDBJ whole genome shotgun (WGS) entry which is preliminary data.</text>
</comment>
<name>A0ACC2WY97_9TREE</name>
<evidence type="ECO:0000313" key="1">
    <source>
        <dbReference type="EMBL" id="KAJ9116022.1"/>
    </source>
</evidence>